<proteinExistence type="predicted"/>
<dbReference type="RefSeq" id="WP_188354340.1">
    <property type="nucleotide sequence ID" value="NZ_BMDH01000001.1"/>
</dbReference>
<dbReference type="InterPro" id="IPR035093">
    <property type="entry name" value="RelE/ParE_toxin_dom_sf"/>
</dbReference>
<dbReference type="Gene3D" id="3.30.2310.20">
    <property type="entry name" value="RelE-like"/>
    <property type="match status" value="1"/>
</dbReference>
<evidence type="ECO:0008006" key="5">
    <source>
        <dbReference type="Google" id="ProtNLM"/>
    </source>
</evidence>
<reference evidence="3" key="2">
    <citation type="submission" date="2020-09" db="EMBL/GenBank/DDBJ databases">
        <authorList>
            <person name="Sun Q."/>
            <person name="Sedlacek I."/>
        </authorList>
    </citation>
    <scope>NUCLEOTIDE SEQUENCE</scope>
    <source>
        <strain evidence="3">CCM 8606</strain>
    </source>
</reference>
<keyword evidence="1" id="KW-1277">Toxin-antitoxin system</keyword>
<dbReference type="GO" id="GO:0004521">
    <property type="term" value="F:RNA endonuclease activity"/>
    <property type="evidence" value="ECO:0007669"/>
    <property type="project" value="TreeGrafter"/>
</dbReference>
<evidence type="ECO:0000256" key="1">
    <source>
        <dbReference type="ARBA" id="ARBA00022649"/>
    </source>
</evidence>
<dbReference type="Pfam" id="PF15738">
    <property type="entry name" value="YafQ_toxin"/>
    <property type="match status" value="1"/>
</dbReference>
<sequence length="92" mass="10927">MARYTIKYTSQFRKQLKTVKKRGKRFDKLEMVIDLLANDSLLPEEYRDHALTGNWVNHKECHIEPDWLLIYYKQDDVLVLTLVATGTHSDLF</sequence>
<evidence type="ECO:0000313" key="3">
    <source>
        <dbReference type="EMBL" id="GGI12524.1"/>
    </source>
</evidence>
<dbReference type="GO" id="GO:0006415">
    <property type="term" value="P:translational termination"/>
    <property type="evidence" value="ECO:0007669"/>
    <property type="project" value="TreeGrafter"/>
</dbReference>
<dbReference type="EMBL" id="BMDH01000001">
    <property type="protein sequence ID" value="GGI12524.1"/>
    <property type="molecule type" value="Genomic_DNA"/>
</dbReference>
<accession>A0A8J3AEP7</accession>
<feature type="active site" description="Proton donor" evidence="2">
    <location>
        <position position="88"/>
    </location>
</feature>
<dbReference type="AlphaFoldDB" id="A0A8J3AEP7"/>
<protein>
    <recommendedName>
        <fullName evidence="5">Addiction module toxin RelE</fullName>
    </recommendedName>
</protein>
<comment type="caution">
    <text evidence="3">The sequence shown here is derived from an EMBL/GenBank/DDBJ whole genome shotgun (WGS) entry which is preliminary data.</text>
</comment>
<gene>
    <name evidence="3" type="ORF">GCM10007377_01390</name>
</gene>
<dbReference type="Proteomes" id="UP000619536">
    <property type="component" value="Unassembled WGS sequence"/>
</dbReference>
<evidence type="ECO:0000313" key="4">
    <source>
        <dbReference type="Proteomes" id="UP000619536"/>
    </source>
</evidence>
<keyword evidence="4" id="KW-1185">Reference proteome</keyword>
<dbReference type="GO" id="GO:0006402">
    <property type="term" value="P:mRNA catabolic process"/>
    <property type="evidence" value="ECO:0007669"/>
    <property type="project" value="TreeGrafter"/>
</dbReference>
<dbReference type="NCBIfam" id="TIGR02385">
    <property type="entry name" value="RelE_StbE"/>
    <property type="match status" value="1"/>
</dbReference>
<name>A0A8J3AEP7_9BIFI</name>
<dbReference type="PANTHER" id="PTHR40588">
    <property type="entry name" value="MRNA INTERFERASE TOXIN YAFQ"/>
    <property type="match status" value="1"/>
</dbReference>
<dbReference type="PANTHER" id="PTHR40588:SF1">
    <property type="entry name" value="MRNA INTERFERASE TOXIN YAFQ"/>
    <property type="match status" value="1"/>
</dbReference>
<dbReference type="InterPro" id="IPR007712">
    <property type="entry name" value="RelE/ParE_toxin"/>
</dbReference>
<evidence type="ECO:0000256" key="2">
    <source>
        <dbReference type="PIRSR" id="PIRSR006156-1"/>
    </source>
</evidence>
<reference evidence="3" key="1">
    <citation type="journal article" date="2014" name="Int. J. Syst. Evol. Microbiol.">
        <title>Complete genome sequence of Corynebacterium casei LMG S-19264T (=DSM 44701T), isolated from a smear-ripened cheese.</title>
        <authorList>
            <consortium name="US DOE Joint Genome Institute (JGI-PGF)"/>
            <person name="Walter F."/>
            <person name="Albersmeier A."/>
            <person name="Kalinowski J."/>
            <person name="Ruckert C."/>
        </authorList>
    </citation>
    <scope>NUCLEOTIDE SEQUENCE</scope>
    <source>
        <strain evidence="3">CCM 8606</strain>
    </source>
</reference>
<dbReference type="InterPro" id="IPR004386">
    <property type="entry name" value="Toxin_YafQ-like"/>
</dbReference>
<organism evidence="3 4">
    <name type="scientific">Galliscardovia ingluviei</name>
    <dbReference type="NCBI Taxonomy" id="1769422"/>
    <lineage>
        <taxon>Bacteria</taxon>
        <taxon>Bacillati</taxon>
        <taxon>Actinomycetota</taxon>
        <taxon>Actinomycetes</taxon>
        <taxon>Bifidobacteriales</taxon>
        <taxon>Bifidobacteriaceae</taxon>
        <taxon>Galliscardovia</taxon>
    </lineage>
</organism>
<dbReference type="SUPFAM" id="SSF143011">
    <property type="entry name" value="RelE-like"/>
    <property type="match status" value="1"/>
</dbReference>
<dbReference type="PIRSF" id="PIRSF006156">
    <property type="entry name" value="YafQ"/>
    <property type="match status" value="1"/>
</dbReference>